<dbReference type="AlphaFoldDB" id="A0A6A4ARC9"/>
<evidence type="ECO:0000313" key="2">
    <source>
        <dbReference type="Proteomes" id="UP000437068"/>
    </source>
</evidence>
<accession>A0A6A4ARC9</accession>
<proteinExistence type="predicted"/>
<dbReference type="Proteomes" id="UP000437068">
    <property type="component" value="Unassembled WGS sequence"/>
</dbReference>
<name>A0A6A4ARC9_9STRA</name>
<gene>
    <name evidence="1" type="ORF">PF001_g32372</name>
</gene>
<protein>
    <submittedName>
        <fullName evidence="1">Uncharacterized protein</fullName>
    </submittedName>
</protein>
<dbReference type="EMBL" id="QXGE01008740">
    <property type="protein sequence ID" value="KAE9261555.1"/>
    <property type="molecule type" value="Genomic_DNA"/>
</dbReference>
<evidence type="ECO:0000313" key="1">
    <source>
        <dbReference type="EMBL" id="KAE9261555.1"/>
    </source>
</evidence>
<organism evidence="1 2">
    <name type="scientific">Phytophthora fragariae</name>
    <dbReference type="NCBI Taxonomy" id="53985"/>
    <lineage>
        <taxon>Eukaryota</taxon>
        <taxon>Sar</taxon>
        <taxon>Stramenopiles</taxon>
        <taxon>Oomycota</taxon>
        <taxon>Peronosporomycetes</taxon>
        <taxon>Peronosporales</taxon>
        <taxon>Peronosporaceae</taxon>
        <taxon>Phytophthora</taxon>
    </lineage>
</organism>
<sequence length="150" mass="17504">MGIAHLVWECPDTQAHWRCLVEQWTGVANSGVGAVATNEIKNIFGFKMDDVPRWLVEWGREQTLEPWETLHTVAEEMWAIGCAVTVTAIWRMNVDRVHPDGQKPLRSQERLQKYNAMVKEAFERCKWGTYPLTRESKPKLQVAEQIIRRW</sequence>
<reference evidence="1 2" key="1">
    <citation type="submission" date="2018-08" db="EMBL/GenBank/DDBJ databases">
        <title>Genomic investigation of the strawberry pathogen Phytophthora fragariae indicates pathogenicity is determined by transcriptional variation in three key races.</title>
        <authorList>
            <person name="Adams T.M."/>
            <person name="Armitage A.D."/>
            <person name="Sobczyk M.K."/>
            <person name="Bates H.J."/>
            <person name="Dunwell J.M."/>
            <person name="Nellist C.F."/>
            <person name="Harrison R.J."/>
        </authorList>
    </citation>
    <scope>NUCLEOTIDE SEQUENCE [LARGE SCALE GENOMIC DNA]</scope>
    <source>
        <strain evidence="1 2">A4</strain>
    </source>
</reference>
<comment type="caution">
    <text evidence="1">The sequence shown here is derived from an EMBL/GenBank/DDBJ whole genome shotgun (WGS) entry which is preliminary data.</text>
</comment>